<dbReference type="Proteomes" id="UP001367676">
    <property type="component" value="Unassembled WGS sequence"/>
</dbReference>
<feature type="transmembrane region" description="Helical" evidence="5">
    <location>
        <begin position="146"/>
        <end position="166"/>
    </location>
</feature>
<keyword evidence="2 5" id="KW-0812">Transmembrane</keyword>
<comment type="caution">
    <text evidence="7">The sequence shown here is derived from an EMBL/GenBank/DDBJ whole genome shotgun (WGS) entry which is preliminary data.</text>
</comment>
<protein>
    <recommendedName>
        <fullName evidence="9">Protein lifeguard 1</fullName>
    </recommendedName>
</protein>
<keyword evidence="3 5" id="KW-1133">Transmembrane helix</keyword>
<evidence type="ECO:0000313" key="8">
    <source>
        <dbReference type="Proteomes" id="UP001367676"/>
    </source>
</evidence>
<feature type="transmembrane region" description="Helical" evidence="5">
    <location>
        <begin position="295"/>
        <end position="316"/>
    </location>
</feature>
<dbReference type="AlphaFoldDB" id="A0AAN9Y5Q8"/>
<dbReference type="CDD" id="cd10428">
    <property type="entry name" value="LFG_like"/>
    <property type="match status" value="1"/>
</dbReference>
<comment type="similarity">
    <text evidence="5">Belongs to the BI1 family.</text>
</comment>
<keyword evidence="4 5" id="KW-0472">Membrane</keyword>
<reference evidence="7 8" key="1">
    <citation type="submission" date="2024-03" db="EMBL/GenBank/DDBJ databases">
        <title>Adaptation during the transition from Ophiocordyceps entomopathogen to insect associate is accompanied by gene loss and intensified selection.</title>
        <authorList>
            <person name="Ward C.M."/>
            <person name="Onetto C.A."/>
            <person name="Borneman A.R."/>
        </authorList>
    </citation>
    <scope>NUCLEOTIDE SEQUENCE [LARGE SCALE GENOMIC DNA]</scope>
    <source>
        <strain evidence="7">AWRI1</strain>
        <tissue evidence="7">Single Adult Female</tissue>
    </source>
</reference>
<accession>A0AAN9Y5Q8</accession>
<dbReference type="GO" id="GO:0016020">
    <property type="term" value="C:membrane"/>
    <property type="evidence" value="ECO:0007669"/>
    <property type="project" value="UniProtKB-SubCell"/>
</dbReference>
<proteinExistence type="inferred from homology"/>
<dbReference type="InterPro" id="IPR006214">
    <property type="entry name" value="Bax_inhibitor_1-related"/>
</dbReference>
<feature type="compositionally biased region" description="Polar residues" evidence="6">
    <location>
        <begin position="1"/>
        <end position="12"/>
    </location>
</feature>
<organism evidence="7 8">
    <name type="scientific">Parthenolecanium corni</name>
    <dbReference type="NCBI Taxonomy" id="536013"/>
    <lineage>
        <taxon>Eukaryota</taxon>
        <taxon>Metazoa</taxon>
        <taxon>Ecdysozoa</taxon>
        <taxon>Arthropoda</taxon>
        <taxon>Hexapoda</taxon>
        <taxon>Insecta</taxon>
        <taxon>Pterygota</taxon>
        <taxon>Neoptera</taxon>
        <taxon>Paraneoptera</taxon>
        <taxon>Hemiptera</taxon>
        <taxon>Sternorrhyncha</taxon>
        <taxon>Coccoidea</taxon>
        <taxon>Coccidae</taxon>
        <taxon>Parthenolecanium</taxon>
    </lineage>
</organism>
<dbReference type="Pfam" id="PF01027">
    <property type="entry name" value="Bax1-I"/>
    <property type="match status" value="1"/>
</dbReference>
<evidence type="ECO:0000256" key="6">
    <source>
        <dbReference type="SAM" id="MobiDB-lite"/>
    </source>
</evidence>
<evidence type="ECO:0000256" key="2">
    <source>
        <dbReference type="ARBA" id="ARBA00022692"/>
    </source>
</evidence>
<keyword evidence="8" id="KW-1185">Reference proteome</keyword>
<evidence type="ECO:0000256" key="4">
    <source>
        <dbReference type="ARBA" id="ARBA00023136"/>
    </source>
</evidence>
<gene>
    <name evidence="7" type="ORF">V9T40_002571</name>
</gene>
<evidence type="ECO:0008006" key="9">
    <source>
        <dbReference type="Google" id="ProtNLM"/>
    </source>
</evidence>
<dbReference type="PANTHER" id="PTHR23291:SF47">
    <property type="entry name" value="TRANSMEMBRANE BAX INHIBITOR MOTIF CONTAINING 7"/>
    <property type="match status" value="1"/>
</dbReference>
<evidence type="ECO:0000256" key="3">
    <source>
        <dbReference type="ARBA" id="ARBA00022989"/>
    </source>
</evidence>
<feature type="transmembrane region" description="Helical" evidence="5">
    <location>
        <begin position="204"/>
        <end position="222"/>
    </location>
</feature>
<sequence>MKTQNSEPTAHSSRPPPPGFFPSGGAAPYPGAGPFPSAGAYPGGAPYPPPGGYPGAPGYPGQAGYPAGQAGFPSAGAYPQNNMPNYSDYGTGGNASGSMAFNDKSVRNAFIRKVYSILMVQLAITAFFITLFISSEGTKRYFQQHAGYTILAFVVTIVCLLCMACCEAPRRTAPMNYIFLFVFTLAESFLLGVISASYAQETVLLAVGICAVLCFALTVFAFQTKIDFTAMGGILMAAVIILFIFGIVLMFFHVKVLRLIYACFGAFLFSVYLIYDTQLMVGGEHKYSISPEEYIFAALNIYMDVVNIFIYILSILGESRD</sequence>
<evidence type="ECO:0000313" key="7">
    <source>
        <dbReference type="EMBL" id="KAK7590958.1"/>
    </source>
</evidence>
<feature type="region of interest" description="Disordered" evidence="6">
    <location>
        <begin position="1"/>
        <end position="28"/>
    </location>
</feature>
<evidence type="ECO:0000256" key="5">
    <source>
        <dbReference type="RuleBase" id="RU004379"/>
    </source>
</evidence>
<evidence type="ECO:0000256" key="1">
    <source>
        <dbReference type="ARBA" id="ARBA00004141"/>
    </source>
</evidence>
<comment type="subcellular location">
    <subcellularLocation>
        <location evidence="1">Membrane</location>
        <topology evidence="1">Multi-pass membrane protein</topology>
    </subcellularLocation>
</comment>
<dbReference type="PANTHER" id="PTHR23291">
    <property type="entry name" value="BAX INHIBITOR-RELATED"/>
    <property type="match status" value="1"/>
</dbReference>
<name>A0AAN9Y5Q8_9HEMI</name>
<feature type="transmembrane region" description="Helical" evidence="5">
    <location>
        <begin position="114"/>
        <end position="134"/>
    </location>
</feature>
<feature type="transmembrane region" description="Helical" evidence="5">
    <location>
        <begin position="178"/>
        <end position="198"/>
    </location>
</feature>
<dbReference type="EMBL" id="JBBCAQ010000022">
    <property type="protein sequence ID" value="KAK7590958.1"/>
    <property type="molecule type" value="Genomic_DNA"/>
</dbReference>
<feature type="transmembrane region" description="Helical" evidence="5">
    <location>
        <begin position="259"/>
        <end position="275"/>
    </location>
</feature>
<feature type="transmembrane region" description="Helical" evidence="5">
    <location>
        <begin position="234"/>
        <end position="253"/>
    </location>
</feature>